<feature type="compositionally biased region" description="Low complexity" evidence="1">
    <location>
        <begin position="72"/>
        <end position="81"/>
    </location>
</feature>
<comment type="caution">
    <text evidence="2">The sequence shown here is derived from an EMBL/GenBank/DDBJ whole genome shotgun (WGS) entry which is preliminary data.</text>
</comment>
<keyword evidence="3" id="KW-1185">Reference proteome</keyword>
<feature type="compositionally biased region" description="Low complexity" evidence="1">
    <location>
        <begin position="179"/>
        <end position="205"/>
    </location>
</feature>
<proteinExistence type="predicted"/>
<reference evidence="2 3" key="1">
    <citation type="submission" date="2018-12" db="EMBL/GenBank/DDBJ databases">
        <title>Genome sequence and assembly of Colletotrichum trifolii.</title>
        <authorList>
            <person name="Gan P."/>
            <person name="Shirasu K."/>
        </authorList>
    </citation>
    <scope>NUCLEOTIDE SEQUENCE [LARGE SCALE GENOMIC DNA]</scope>
    <source>
        <strain evidence="2 3">543-2</strain>
    </source>
</reference>
<feature type="compositionally biased region" description="Polar residues" evidence="1">
    <location>
        <begin position="161"/>
        <end position="178"/>
    </location>
</feature>
<feature type="region of interest" description="Disordered" evidence="1">
    <location>
        <begin position="1"/>
        <end position="115"/>
    </location>
</feature>
<protein>
    <submittedName>
        <fullName evidence="2">Uncharacterized protein</fullName>
    </submittedName>
</protein>
<organism evidence="2 3">
    <name type="scientific">Colletotrichum trifolii</name>
    <dbReference type="NCBI Taxonomy" id="5466"/>
    <lineage>
        <taxon>Eukaryota</taxon>
        <taxon>Fungi</taxon>
        <taxon>Dikarya</taxon>
        <taxon>Ascomycota</taxon>
        <taxon>Pezizomycotina</taxon>
        <taxon>Sordariomycetes</taxon>
        <taxon>Hypocreomycetidae</taxon>
        <taxon>Glomerellales</taxon>
        <taxon>Glomerellaceae</taxon>
        <taxon>Colletotrichum</taxon>
        <taxon>Colletotrichum orbiculare species complex</taxon>
    </lineage>
</organism>
<dbReference type="EMBL" id="RYZW01000021">
    <property type="protein sequence ID" value="TDZ65940.1"/>
    <property type="molecule type" value="Genomic_DNA"/>
</dbReference>
<dbReference type="Proteomes" id="UP000295703">
    <property type="component" value="Unassembled WGS sequence"/>
</dbReference>
<evidence type="ECO:0000313" key="2">
    <source>
        <dbReference type="EMBL" id="TDZ65940.1"/>
    </source>
</evidence>
<feature type="region of interest" description="Disordered" evidence="1">
    <location>
        <begin position="130"/>
        <end position="207"/>
    </location>
</feature>
<evidence type="ECO:0000256" key="1">
    <source>
        <dbReference type="SAM" id="MobiDB-lite"/>
    </source>
</evidence>
<accession>A0A4R8RN35</accession>
<feature type="compositionally biased region" description="Polar residues" evidence="1">
    <location>
        <begin position="30"/>
        <end position="42"/>
    </location>
</feature>
<dbReference type="AlphaFoldDB" id="A0A4R8RN35"/>
<sequence>MSSISRAFTTRRVKQSIDLSDAARGKERSSNFMQRSKTTKQPNVRAKISAPMELVHTTNMLSYNAPDIRPRTNSSSNSSTKSLEDSEGTRTAASSPPTSPDVAPRGESPSAEPNHLSCYFVAPKHAIDPSTIPEVPKLPSIPKRAPTHTKQASFDAMARQRSMSTMSKASDKTVSSKASMTFSSRQSSGSSAASTMSHNSVAPAPKAVPPMPSPAFHHQPRHEKTMDPHPFGRELAQVTEIAEEFGVKDRVMDEEERALKADGLCKFAAEDYLAEVQSLFSSFFNVGDSHGQSASHAPQRPMAAAWI</sequence>
<evidence type="ECO:0000313" key="3">
    <source>
        <dbReference type="Proteomes" id="UP000295703"/>
    </source>
</evidence>
<name>A0A4R8RN35_COLTR</name>
<gene>
    <name evidence="2" type="ORF">CTRI78_v003413</name>
</gene>
<dbReference type="STRING" id="5466.A0A4R8RN35"/>